<sequence length="382" mass="43116">MWYDSDDESSEHETDDGSDGSDDPNELQNLMDNEENPVGSRTIKQDKQLLALTYASLSITVDELTKVHALPDADEEQMEELIAEEYRHIKEALSFNFPSARIDEVVQPLGYGATNPNFDEVDFDVLVRMHRQHQTHHATMGVWTKGTSEKQLPDAQKNISLRQQIIRRFHEVLKEEQDRAPCTGSDRKIHWRAPAPGARDGQIICSPALINQAATRRRNLFMKANVPCINEVGEACVSSIRPLKINDFGFIYLDKSVMIGQVVALYAKTGGKNGKHMAITDSSNVSTASYIGVQVFEHMYSGLFRVIPEATALFFTKRFALLQPISFLCLLSSLPDTATNSNHLELARVDLTLFQTLQAHRTRFESAMTLLRKRKTDEFTDK</sequence>
<evidence type="ECO:0000313" key="3">
    <source>
        <dbReference type="Proteomes" id="UP000054166"/>
    </source>
</evidence>
<reference evidence="2 3" key="1">
    <citation type="submission" date="2014-04" db="EMBL/GenBank/DDBJ databases">
        <authorList>
            <consortium name="DOE Joint Genome Institute"/>
            <person name="Kuo A."/>
            <person name="Tarkka M."/>
            <person name="Buscot F."/>
            <person name="Kohler A."/>
            <person name="Nagy L.G."/>
            <person name="Floudas D."/>
            <person name="Copeland A."/>
            <person name="Barry K.W."/>
            <person name="Cichocki N."/>
            <person name="Veneault-Fourrey C."/>
            <person name="LaButti K."/>
            <person name="Lindquist E.A."/>
            <person name="Lipzen A."/>
            <person name="Lundell T."/>
            <person name="Morin E."/>
            <person name="Murat C."/>
            <person name="Sun H."/>
            <person name="Tunlid A."/>
            <person name="Henrissat B."/>
            <person name="Grigoriev I.V."/>
            <person name="Hibbett D.S."/>
            <person name="Martin F."/>
            <person name="Nordberg H.P."/>
            <person name="Cantor M.N."/>
            <person name="Hua S.X."/>
        </authorList>
    </citation>
    <scope>NUCLEOTIDE SEQUENCE [LARGE SCALE GENOMIC DNA]</scope>
    <source>
        <strain evidence="2 3">F 1598</strain>
    </source>
</reference>
<keyword evidence="3" id="KW-1185">Reference proteome</keyword>
<dbReference type="AlphaFoldDB" id="A0A0C3B127"/>
<proteinExistence type="predicted"/>
<dbReference type="HOGENOM" id="CLU_723830_0_0_1"/>
<gene>
    <name evidence="2" type="ORF">PILCRDRAFT_73649</name>
</gene>
<evidence type="ECO:0000256" key="1">
    <source>
        <dbReference type="SAM" id="MobiDB-lite"/>
    </source>
</evidence>
<feature type="region of interest" description="Disordered" evidence="1">
    <location>
        <begin position="1"/>
        <end position="40"/>
    </location>
</feature>
<organism evidence="2 3">
    <name type="scientific">Piloderma croceum (strain F 1598)</name>
    <dbReference type="NCBI Taxonomy" id="765440"/>
    <lineage>
        <taxon>Eukaryota</taxon>
        <taxon>Fungi</taxon>
        <taxon>Dikarya</taxon>
        <taxon>Basidiomycota</taxon>
        <taxon>Agaricomycotina</taxon>
        <taxon>Agaricomycetes</taxon>
        <taxon>Agaricomycetidae</taxon>
        <taxon>Atheliales</taxon>
        <taxon>Atheliaceae</taxon>
        <taxon>Piloderma</taxon>
    </lineage>
</organism>
<evidence type="ECO:0000313" key="2">
    <source>
        <dbReference type="EMBL" id="KIM79928.1"/>
    </source>
</evidence>
<accession>A0A0C3B127</accession>
<protein>
    <submittedName>
        <fullName evidence="2">Uncharacterized protein</fullName>
    </submittedName>
</protein>
<feature type="compositionally biased region" description="Acidic residues" evidence="1">
    <location>
        <begin position="1"/>
        <end position="25"/>
    </location>
</feature>
<name>A0A0C3B127_PILCF</name>
<dbReference type="OrthoDB" id="73076at2759"/>
<dbReference type="Proteomes" id="UP000054166">
    <property type="component" value="Unassembled WGS sequence"/>
</dbReference>
<dbReference type="STRING" id="765440.A0A0C3B127"/>
<dbReference type="EMBL" id="KN833006">
    <property type="protein sequence ID" value="KIM79928.1"/>
    <property type="molecule type" value="Genomic_DNA"/>
</dbReference>
<reference evidence="3" key="2">
    <citation type="submission" date="2015-01" db="EMBL/GenBank/DDBJ databases">
        <title>Evolutionary Origins and Diversification of the Mycorrhizal Mutualists.</title>
        <authorList>
            <consortium name="DOE Joint Genome Institute"/>
            <consortium name="Mycorrhizal Genomics Consortium"/>
            <person name="Kohler A."/>
            <person name="Kuo A."/>
            <person name="Nagy L.G."/>
            <person name="Floudas D."/>
            <person name="Copeland A."/>
            <person name="Barry K.W."/>
            <person name="Cichocki N."/>
            <person name="Veneault-Fourrey C."/>
            <person name="LaButti K."/>
            <person name="Lindquist E.A."/>
            <person name="Lipzen A."/>
            <person name="Lundell T."/>
            <person name="Morin E."/>
            <person name="Murat C."/>
            <person name="Riley R."/>
            <person name="Ohm R."/>
            <person name="Sun H."/>
            <person name="Tunlid A."/>
            <person name="Henrissat B."/>
            <person name="Grigoriev I.V."/>
            <person name="Hibbett D.S."/>
            <person name="Martin F."/>
        </authorList>
    </citation>
    <scope>NUCLEOTIDE SEQUENCE [LARGE SCALE GENOMIC DNA]</scope>
    <source>
        <strain evidence="3">F 1598</strain>
    </source>
</reference>
<dbReference type="InParanoid" id="A0A0C3B127"/>